<dbReference type="InterPro" id="IPR002328">
    <property type="entry name" value="ADH_Zn_CS"/>
</dbReference>
<evidence type="ECO:0000256" key="1">
    <source>
        <dbReference type="ARBA" id="ARBA00022723"/>
    </source>
</evidence>
<comment type="similarity">
    <text evidence="4">Belongs to the zinc-containing alcohol dehydrogenase family.</text>
</comment>
<dbReference type="InterPro" id="IPR013149">
    <property type="entry name" value="ADH-like_C"/>
</dbReference>
<evidence type="ECO:0000256" key="4">
    <source>
        <dbReference type="RuleBase" id="RU361277"/>
    </source>
</evidence>
<feature type="compositionally biased region" description="Low complexity" evidence="5">
    <location>
        <begin position="583"/>
        <end position="592"/>
    </location>
</feature>
<feature type="compositionally biased region" description="Low complexity" evidence="5">
    <location>
        <begin position="416"/>
        <end position="426"/>
    </location>
</feature>
<dbReference type="Proteomes" id="UP000004508">
    <property type="component" value="Unassembled WGS sequence"/>
</dbReference>
<feature type="compositionally biased region" description="Polar residues" evidence="5">
    <location>
        <begin position="509"/>
        <end position="519"/>
    </location>
</feature>
<feature type="domain" description="Alcohol dehydrogenase-like C-terminal" evidence="6">
    <location>
        <begin position="210"/>
        <end position="343"/>
    </location>
</feature>
<dbReference type="InterPro" id="IPR050129">
    <property type="entry name" value="Zn_alcohol_dh"/>
</dbReference>
<comment type="caution">
    <text evidence="8">The sequence shown here is derived from an EMBL/GenBank/DDBJ whole genome shotgun (WGS) entry which is preliminary data.</text>
</comment>
<reference evidence="8 9" key="1">
    <citation type="journal article" date="2011" name="Stand. Genomic Sci.">
        <title>Non-contiguous finished genome sequence and contextual data of the filamentous soil bacterium Ktedonobacter racemifer type strain (SOSP1-21).</title>
        <authorList>
            <person name="Chang Y.J."/>
            <person name="Land M."/>
            <person name="Hauser L."/>
            <person name="Chertkov O."/>
            <person name="Del Rio T.G."/>
            <person name="Nolan M."/>
            <person name="Copeland A."/>
            <person name="Tice H."/>
            <person name="Cheng J.F."/>
            <person name="Lucas S."/>
            <person name="Han C."/>
            <person name="Goodwin L."/>
            <person name="Pitluck S."/>
            <person name="Ivanova N."/>
            <person name="Ovchinikova G."/>
            <person name="Pati A."/>
            <person name="Chen A."/>
            <person name="Palaniappan K."/>
            <person name="Mavromatis K."/>
            <person name="Liolios K."/>
            <person name="Brettin T."/>
            <person name="Fiebig A."/>
            <person name="Rohde M."/>
            <person name="Abt B."/>
            <person name="Goker M."/>
            <person name="Detter J.C."/>
            <person name="Woyke T."/>
            <person name="Bristow J."/>
            <person name="Eisen J.A."/>
            <person name="Markowitz V."/>
            <person name="Hugenholtz P."/>
            <person name="Kyrpides N.C."/>
            <person name="Klenk H.P."/>
            <person name="Lapidus A."/>
        </authorList>
    </citation>
    <scope>NUCLEOTIDE SEQUENCE [LARGE SCALE GENOMIC DNA]</scope>
    <source>
        <strain evidence="9">DSM 44963</strain>
    </source>
</reference>
<keyword evidence="3" id="KW-0560">Oxidoreductase</keyword>
<proteinExistence type="inferred from homology"/>
<protein>
    <submittedName>
        <fullName evidence="8">Alcohol dehydrogenase GroES domain protein</fullName>
    </submittedName>
</protein>
<dbReference type="GO" id="GO:0008270">
    <property type="term" value="F:zinc ion binding"/>
    <property type="evidence" value="ECO:0007669"/>
    <property type="project" value="InterPro"/>
</dbReference>
<gene>
    <name evidence="8" type="ORF">Krac_12542</name>
</gene>
<name>D6THT0_KTERA</name>
<dbReference type="PANTHER" id="PTHR43401">
    <property type="entry name" value="L-THREONINE 3-DEHYDROGENASE"/>
    <property type="match status" value="1"/>
</dbReference>
<feature type="compositionally biased region" description="Acidic residues" evidence="5">
    <location>
        <begin position="616"/>
        <end position="632"/>
    </location>
</feature>
<feature type="domain" description="Alcohol dehydrogenase-like N-terminal" evidence="7">
    <location>
        <begin position="48"/>
        <end position="170"/>
    </location>
</feature>
<feature type="compositionally biased region" description="Basic and acidic residues" evidence="5">
    <location>
        <begin position="495"/>
        <end position="504"/>
    </location>
</feature>
<dbReference type="GO" id="GO:0016491">
    <property type="term" value="F:oxidoreductase activity"/>
    <property type="evidence" value="ECO:0007669"/>
    <property type="project" value="UniProtKB-KW"/>
</dbReference>
<dbReference type="eggNOG" id="COG1063">
    <property type="taxonomic scope" value="Bacteria"/>
</dbReference>
<dbReference type="InterPro" id="IPR013154">
    <property type="entry name" value="ADH-like_N"/>
</dbReference>
<dbReference type="SUPFAM" id="SSF50129">
    <property type="entry name" value="GroES-like"/>
    <property type="match status" value="1"/>
</dbReference>
<dbReference type="PANTHER" id="PTHR43401:SF2">
    <property type="entry name" value="L-THREONINE 3-DEHYDROGENASE"/>
    <property type="match status" value="1"/>
</dbReference>
<comment type="cofactor">
    <cofactor evidence="4">
        <name>Zn(2+)</name>
        <dbReference type="ChEBI" id="CHEBI:29105"/>
    </cofactor>
</comment>
<sequence length="664" mass="73200">MWTSTLDLDPKRVLLTRVLSRFWRGAYFSSYAPLRVENLPRPTLPAASWVRVRNRLAGICGSDLHLVSADGDLRVSLAALPGHQQHYPGHEVVGEVVEIGDEVTHLRVGDRVVLQHETNCLSQGVQPICRFCAEGFYNLCEHGELPGPHAIGGGWSEEMLLPEQRLYRVPSWMSDEQAVLLEPTAVALHAVLRALPRPDSQVLIIGAGVIGLLTLQVLRALAPEAEISVLARHPFQIEQATRLGANHIIYTHDSYLGVQTVTNARSYRGWLGNHMLVGGYETIFDTIGSNRTLPHALRWASARANVVLVGVHLHPMHIDLTPVWNQEIKLIGTMSHGQEHWPQRSGRMHSTFEVVADMMREQRIAPEQFLTHRFALTDYRQALETAMGKDKSRAIKVVFDYSLVPQSVVPNVRASARPRRSASLLPLREKALKTDSTTTPNIEPVTPAPTAPEEESTAKFVAPTPPATSGVEKTDAMPNPRHKARVEARAQAIETHVKEQKSEPLLDIPSTSDLPSLPTNAESELLPAISASGAEVQPGEPPVLETPGEPEVLSVEPLPATPEQQAEELPTDFSAEAEEPAETEVTPIVTPEQPEEPFEPMLDAPAEQSDESALQPEEEMPATEDSAQESDSQEQPVMAPPAIEQERPSRTRNRRKKKTDAIED</sequence>
<dbReference type="SUPFAM" id="SSF51735">
    <property type="entry name" value="NAD(P)-binding Rossmann-fold domains"/>
    <property type="match status" value="1"/>
</dbReference>
<evidence type="ECO:0000313" key="8">
    <source>
        <dbReference type="EMBL" id="EFH90900.1"/>
    </source>
</evidence>
<dbReference type="Gene3D" id="3.40.50.720">
    <property type="entry name" value="NAD(P)-binding Rossmann-like Domain"/>
    <property type="match status" value="1"/>
</dbReference>
<dbReference type="AlphaFoldDB" id="D6THT0"/>
<dbReference type="RefSeq" id="WP_007908630.1">
    <property type="nucleotide sequence ID" value="NZ_ADVG01000001.1"/>
</dbReference>
<keyword evidence="2 4" id="KW-0862">Zinc</keyword>
<keyword evidence="9" id="KW-1185">Reference proteome</keyword>
<dbReference type="InParanoid" id="D6THT0"/>
<dbReference type="Pfam" id="PF00107">
    <property type="entry name" value="ADH_zinc_N"/>
    <property type="match status" value="1"/>
</dbReference>
<keyword evidence="1 4" id="KW-0479">Metal-binding</keyword>
<accession>D6THT0</accession>
<dbReference type="EMBL" id="ADVG01000001">
    <property type="protein sequence ID" value="EFH90900.1"/>
    <property type="molecule type" value="Genomic_DNA"/>
</dbReference>
<feature type="region of interest" description="Disordered" evidence="5">
    <location>
        <begin position="416"/>
        <end position="519"/>
    </location>
</feature>
<feature type="region of interest" description="Disordered" evidence="5">
    <location>
        <begin position="531"/>
        <end position="664"/>
    </location>
</feature>
<dbReference type="STRING" id="485913.Krac_12542"/>
<dbReference type="InterPro" id="IPR036291">
    <property type="entry name" value="NAD(P)-bd_dom_sf"/>
</dbReference>
<evidence type="ECO:0000259" key="6">
    <source>
        <dbReference type="Pfam" id="PF00107"/>
    </source>
</evidence>
<evidence type="ECO:0000256" key="3">
    <source>
        <dbReference type="ARBA" id="ARBA00023002"/>
    </source>
</evidence>
<dbReference type="OrthoDB" id="9770238at2"/>
<evidence type="ECO:0000256" key="5">
    <source>
        <dbReference type="SAM" id="MobiDB-lite"/>
    </source>
</evidence>
<dbReference type="PROSITE" id="PS00059">
    <property type="entry name" value="ADH_ZINC"/>
    <property type="match status" value="1"/>
</dbReference>
<evidence type="ECO:0000313" key="9">
    <source>
        <dbReference type="Proteomes" id="UP000004508"/>
    </source>
</evidence>
<dbReference type="InterPro" id="IPR011032">
    <property type="entry name" value="GroES-like_sf"/>
</dbReference>
<dbReference type="Gene3D" id="3.90.180.10">
    <property type="entry name" value="Medium-chain alcohol dehydrogenases, catalytic domain"/>
    <property type="match status" value="1"/>
</dbReference>
<dbReference type="Pfam" id="PF08240">
    <property type="entry name" value="ADH_N"/>
    <property type="match status" value="1"/>
</dbReference>
<organism evidence="8 9">
    <name type="scientific">Ktedonobacter racemifer DSM 44963</name>
    <dbReference type="NCBI Taxonomy" id="485913"/>
    <lineage>
        <taxon>Bacteria</taxon>
        <taxon>Bacillati</taxon>
        <taxon>Chloroflexota</taxon>
        <taxon>Ktedonobacteria</taxon>
        <taxon>Ktedonobacterales</taxon>
        <taxon>Ktedonobacteraceae</taxon>
        <taxon>Ktedonobacter</taxon>
    </lineage>
</organism>
<evidence type="ECO:0000259" key="7">
    <source>
        <dbReference type="Pfam" id="PF08240"/>
    </source>
</evidence>
<feature type="compositionally biased region" description="Acidic residues" evidence="5">
    <location>
        <begin position="565"/>
        <end position="582"/>
    </location>
</feature>
<evidence type="ECO:0000256" key="2">
    <source>
        <dbReference type="ARBA" id="ARBA00022833"/>
    </source>
</evidence>